<evidence type="ECO:0000256" key="17">
    <source>
        <dbReference type="ARBA" id="ARBA00041185"/>
    </source>
</evidence>
<evidence type="ECO:0000256" key="5">
    <source>
        <dbReference type="ARBA" id="ARBA00022676"/>
    </source>
</evidence>
<evidence type="ECO:0000256" key="6">
    <source>
        <dbReference type="ARBA" id="ARBA00022679"/>
    </source>
</evidence>
<dbReference type="EC" id="2.4.99.28" evidence="19"/>
<evidence type="ECO:0000256" key="11">
    <source>
        <dbReference type="ARBA" id="ARBA00023136"/>
    </source>
</evidence>
<comment type="subcellular location">
    <subcellularLocation>
        <location evidence="1">Cell membrane</location>
        <topology evidence="1">Multi-pass membrane protein</topology>
    </subcellularLocation>
</comment>
<keyword evidence="5" id="KW-0328">Glycosyltransferase</keyword>
<dbReference type="GO" id="GO:0032153">
    <property type="term" value="C:cell division site"/>
    <property type="evidence" value="ECO:0007669"/>
    <property type="project" value="TreeGrafter"/>
</dbReference>
<dbReference type="NCBIfam" id="TIGR02614">
    <property type="entry name" value="ftsW"/>
    <property type="match status" value="1"/>
</dbReference>
<dbReference type="PANTHER" id="PTHR30474:SF2">
    <property type="entry name" value="PEPTIDOGLYCAN GLYCOSYLTRANSFERASE FTSW-RELATED"/>
    <property type="match status" value="1"/>
</dbReference>
<dbReference type="GO" id="GO:0008360">
    <property type="term" value="P:regulation of cell shape"/>
    <property type="evidence" value="ECO:0007669"/>
    <property type="project" value="UniProtKB-KW"/>
</dbReference>
<feature type="compositionally biased region" description="Basic and acidic residues" evidence="22">
    <location>
        <begin position="564"/>
        <end position="573"/>
    </location>
</feature>
<evidence type="ECO:0000313" key="25">
    <source>
        <dbReference type="Proteomes" id="UP001152755"/>
    </source>
</evidence>
<feature type="transmembrane region" description="Helical" evidence="23">
    <location>
        <begin position="20"/>
        <end position="48"/>
    </location>
</feature>
<evidence type="ECO:0000256" key="9">
    <source>
        <dbReference type="ARBA" id="ARBA00022984"/>
    </source>
</evidence>
<evidence type="ECO:0000256" key="14">
    <source>
        <dbReference type="ARBA" id="ARBA00032370"/>
    </source>
</evidence>
<feature type="transmembrane region" description="Helical" evidence="23">
    <location>
        <begin position="321"/>
        <end position="345"/>
    </location>
</feature>
<evidence type="ECO:0000256" key="19">
    <source>
        <dbReference type="ARBA" id="ARBA00044770"/>
    </source>
</evidence>
<evidence type="ECO:0000256" key="22">
    <source>
        <dbReference type="SAM" id="MobiDB-lite"/>
    </source>
</evidence>
<evidence type="ECO:0000256" key="7">
    <source>
        <dbReference type="ARBA" id="ARBA00022692"/>
    </source>
</evidence>
<dbReference type="InterPro" id="IPR018365">
    <property type="entry name" value="Cell_cycle_FtsW-rel_CS"/>
</dbReference>
<evidence type="ECO:0000256" key="10">
    <source>
        <dbReference type="ARBA" id="ARBA00022989"/>
    </source>
</evidence>
<dbReference type="InterPro" id="IPR013437">
    <property type="entry name" value="FtsW"/>
</dbReference>
<evidence type="ECO:0000256" key="2">
    <source>
        <dbReference type="ARBA" id="ARBA00004752"/>
    </source>
</evidence>
<dbReference type="InterPro" id="IPR001182">
    <property type="entry name" value="FtsW/RodA"/>
</dbReference>
<dbReference type="GO" id="GO:0051301">
    <property type="term" value="P:cell division"/>
    <property type="evidence" value="ECO:0007669"/>
    <property type="project" value="UniProtKB-KW"/>
</dbReference>
<dbReference type="GO" id="GO:0015648">
    <property type="term" value="F:lipid-linked peptidoglycan transporter activity"/>
    <property type="evidence" value="ECO:0007669"/>
    <property type="project" value="TreeGrafter"/>
</dbReference>
<feature type="transmembrane region" description="Helical" evidence="23">
    <location>
        <begin position="161"/>
        <end position="178"/>
    </location>
</feature>
<evidence type="ECO:0000256" key="23">
    <source>
        <dbReference type="SAM" id="Phobius"/>
    </source>
</evidence>
<evidence type="ECO:0000256" key="21">
    <source>
        <dbReference type="ARBA" id="ARBA00049966"/>
    </source>
</evidence>
<evidence type="ECO:0000256" key="15">
    <source>
        <dbReference type="ARBA" id="ARBA00033270"/>
    </source>
</evidence>
<dbReference type="EMBL" id="JANRHA010000001">
    <property type="protein sequence ID" value="MDG3013450.1"/>
    <property type="molecule type" value="Genomic_DNA"/>
</dbReference>
<keyword evidence="25" id="KW-1185">Reference proteome</keyword>
<keyword evidence="10 23" id="KW-1133">Transmembrane helix</keyword>
<gene>
    <name evidence="24" type="primary">ftsW</name>
    <name evidence="24" type="ORF">NVS88_02640</name>
</gene>
<keyword evidence="3" id="KW-1003">Cell membrane</keyword>
<evidence type="ECO:0000256" key="8">
    <source>
        <dbReference type="ARBA" id="ARBA00022960"/>
    </source>
</evidence>
<organism evidence="24 25">
    <name type="scientific">Speluncibacter jeojiensis</name>
    <dbReference type="NCBI Taxonomy" id="2710754"/>
    <lineage>
        <taxon>Bacteria</taxon>
        <taxon>Bacillati</taxon>
        <taxon>Actinomycetota</taxon>
        <taxon>Actinomycetes</taxon>
        <taxon>Mycobacteriales</taxon>
        <taxon>Speluncibacteraceae</taxon>
        <taxon>Speluncibacter</taxon>
    </lineage>
</organism>
<keyword evidence="12" id="KW-0131">Cell cycle</keyword>
<dbReference type="GO" id="GO:0009252">
    <property type="term" value="P:peptidoglycan biosynthetic process"/>
    <property type="evidence" value="ECO:0007669"/>
    <property type="project" value="UniProtKB-KW"/>
</dbReference>
<comment type="pathway">
    <text evidence="2">Cell wall biogenesis; peptidoglycan biosynthesis.</text>
</comment>
<keyword evidence="9" id="KW-0573">Peptidoglycan synthesis</keyword>
<protein>
    <recommendedName>
        <fullName evidence="17">Probable peptidoglycan glycosyltransferase FtsW</fullName>
        <ecNumber evidence="19">2.4.99.28</ecNumber>
    </recommendedName>
    <alternativeName>
        <fullName evidence="18">Cell division protein FtsW</fullName>
    </alternativeName>
    <alternativeName>
        <fullName evidence="15">Cell wall polymerase</fullName>
    </alternativeName>
    <alternativeName>
        <fullName evidence="14">Peptidoglycan polymerase</fullName>
    </alternativeName>
</protein>
<evidence type="ECO:0000256" key="1">
    <source>
        <dbReference type="ARBA" id="ARBA00004651"/>
    </source>
</evidence>
<evidence type="ECO:0000256" key="18">
    <source>
        <dbReference type="ARBA" id="ARBA00041418"/>
    </source>
</evidence>
<feature type="transmembrane region" description="Helical" evidence="23">
    <location>
        <begin position="357"/>
        <end position="379"/>
    </location>
</feature>
<feature type="transmembrane region" description="Helical" evidence="23">
    <location>
        <begin position="282"/>
        <end position="309"/>
    </location>
</feature>
<keyword evidence="7 23" id="KW-0812">Transmembrane</keyword>
<feature type="transmembrane region" description="Helical" evidence="23">
    <location>
        <begin position="94"/>
        <end position="113"/>
    </location>
</feature>
<evidence type="ECO:0000256" key="4">
    <source>
        <dbReference type="ARBA" id="ARBA00022618"/>
    </source>
</evidence>
<accession>A0A9X4LY31</accession>
<dbReference type="AlphaFoldDB" id="A0A9X4LY31"/>
<feature type="compositionally biased region" description="Basic and acidic residues" evidence="22">
    <location>
        <begin position="518"/>
        <end position="527"/>
    </location>
</feature>
<feature type="compositionally biased region" description="Basic residues" evidence="22">
    <location>
        <begin position="420"/>
        <end position="431"/>
    </location>
</feature>
<evidence type="ECO:0000256" key="12">
    <source>
        <dbReference type="ARBA" id="ARBA00023306"/>
    </source>
</evidence>
<keyword evidence="13" id="KW-0961">Cell wall biogenesis/degradation</keyword>
<dbReference type="PANTHER" id="PTHR30474">
    <property type="entry name" value="CELL CYCLE PROTEIN"/>
    <property type="match status" value="1"/>
</dbReference>
<evidence type="ECO:0000256" key="20">
    <source>
        <dbReference type="ARBA" id="ARBA00049902"/>
    </source>
</evidence>
<dbReference type="PROSITE" id="PS00428">
    <property type="entry name" value="FTSW_RODA_SPOVE"/>
    <property type="match status" value="1"/>
</dbReference>
<dbReference type="GO" id="GO:0008955">
    <property type="term" value="F:peptidoglycan glycosyltransferase activity"/>
    <property type="evidence" value="ECO:0007669"/>
    <property type="project" value="UniProtKB-EC"/>
</dbReference>
<comment type="function">
    <text evidence="21">Peptidoglycan polymerase that is essential for cell division.</text>
</comment>
<comment type="caution">
    <text evidence="24">The sequence shown here is derived from an EMBL/GenBank/DDBJ whole genome shotgun (WGS) entry which is preliminary data.</text>
</comment>
<evidence type="ECO:0000313" key="24">
    <source>
        <dbReference type="EMBL" id="MDG3013450.1"/>
    </source>
</evidence>
<feature type="compositionally biased region" description="Gly residues" evidence="22">
    <location>
        <begin position="544"/>
        <end position="557"/>
    </location>
</feature>
<evidence type="ECO:0000256" key="3">
    <source>
        <dbReference type="ARBA" id="ARBA00022475"/>
    </source>
</evidence>
<dbReference type="GO" id="GO:0071555">
    <property type="term" value="P:cell wall organization"/>
    <property type="evidence" value="ECO:0007669"/>
    <property type="project" value="UniProtKB-KW"/>
</dbReference>
<comment type="catalytic activity">
    <reaction evidence="20">
        <text>[GlcNAc-(1-&gt;4)-Mur2Ac(oyl-L-Ala-gamma-D-Glu-L-Lys-D-Ala-D-Ala)](n)-di-trans,octa-cis-undecaprenyl diphosphate + beta-D-GlcNAc-(1-&gt;4)-Mur2Ac(oyl-L-Ala-gamma-D-Glu-L-Lys-D-Ala-D-Ala)-di-trans,octa-cis-undecaprenyl diphosphate = [GlcNAc-(1-&gt;4)-Mur2Ac(oyl-L-Ala-gamma-D-Glu-L-Lys-D-Ala-D-Ala)](n+1)-di-trans,octa-cis-undecaprenyl diphosphate + di-trans,octa-cis-undecaprenyl diphosphate + H(+)</text>
        <dbReference type="Rhea" id="RHEA:23708"/>
        <dbReference type="Rhea" id="RHEA-COMP:9602"/>
        <dbReference type="Rhea" id="RHEA-COMP:9603"/>
        <dbReference type="ChEBI" id="CHEBI:15378"/>
        <dbReference type="ChEBI" id="CHEBI:58405"/>
        <dbReference type="ChEBI" id="CHEBI:60033"/>
        <dbReference type="ChEBI" id="CHEBI:78435"/>
        <dbReference type="EC" id="2.4.99.28"/>
    </reaction>
</comment>
<feature type="transmembrane region" description="Helical" evidence="23">
    <location>
        <begin position="208"/>
        <end position="226"/>
    </location>
</feature>
<dbReference type="Proteomes" id="UP001152755">
    <property type="component" value="Unassembled WGS sequence"/>
</dbReference>
<keyword evidence="8" id="KW-0133">Cell shape</keyword>
<feature type="transmembrane region" description="Helical" evidence="23">
    <location>
        <begin position="184"/>
        <end position="201"/>
    </location>
</feature>
<evidence type="ECO:0000256" key="16">
    <source>
        <dbReference type="ARBA" id="ARBA00038053"/>
    </source>
</evidence>
<comment type="similarity">
    <text evidence="16">Belongs to the SEDS family. FtsW subfamily.</text>
</comment>
<feature type="region of interest" description="Disordered" evidence="22">
    <location>
        <begin position="408"/>
        <end position="573"/>
    </location>
</feature>
<reference evidence="24" key="1">
    <citation type="submission" date="2022-08" db="EMBL/GenBank/DDBJ databases">
        <title>Genome analysis of Corynebacteriales strain.</title>
        <authorList>
            <person name="Lee S.D."/>
        </authorList>
    </citation>
    <scope>NUCLEOTIDE SEQUENCE</scope>
    <source>
        <strain evidence="24">D3-21</strain>
    </source>
</reference>
<name>A0A9X4LY31_9ACTN</name>
<dbReference type="RefSeq" id="WP_332519092.1">
    <property type="nucleotide sequence ID" value="NZ_JANRHA010000001.1"/>
</dbReference>
<keyword evidence="6" id="KW-0808">Transferase</keyword>
<evidence type="ECO:0000256" key="13">
    <source>
        <dbReference type="ARBA" id="ARBA00023316"/>
    </source>
</evidence>
<sequence length="573" mass="60896">MGKSGAEKTSTPRTPIGVWLAGPLASFHLIVTVSVLLTVLGLVMVLSASSVEAYAADGSAYSLFTSQLIFTVLGAALFYVALRLPIRLLRRVSFPALIISVVLLVMVLIPGIGDEVGGGRRWFTIGSLSLQPSETTKVVLAIWGAHLLASRRRENATIKEMIIPLVPVSMLIFVLVVLEPNLSTTIALGIIVVALLWFAGLPLKIFGALLGGGVTLAIIAGFTAGYRSARIRAWLNPGADSQGADYQSRQAKYSLADGGLFGRGLGQSRAKWSYLPNAHNDFIFAILGEELGFIGCAVVFGLFALFAYTGMRIAARSLDPFLKLMVSTATVWTIGQAFINIGYVVGLLPVTGLQLPLISAGGSSTAMTLFMFGVIANAARHEPAAIAALQAGREPRFWRLLRLPSPEPYSPQDPFGVRSKQARKAKAKKRPVGTQPAMGKTRGGPPGAGKYVAGKPGKPAQPRKAPTKQPQPRAGQMSAGRPTAARTPKPAKQSPPKRSQSAQRAGHTAAGASGAESWRAEAWEGPRPRRSWGEQPPPRAAGWRDGGQSGDPAGGGRPPRRRPAVFDRERRMS</sequence>
<dbReference type="Pfam" id="PF01098">
    <property type="entry name" value="FTSW_RODA_SPOVE"/>
    <property type="match status" value="1"/>
</dbReference>
<keyword evidence="11 23" id="KW-0472">Membrane</keyword>
<keyword evidence="4" id="KW-0132">Cell division</keyword>
<proteinExistence type="inferred from homology"/>
<feature type="transmembrane region" description="Helical" evidence="23">
    <location>
        <begin position="60"/>
        <end position="82"/>
    </location>
</feature>
<dbReference type="GO" id="GO:0005886">
    <property type="term" value="C:plasma membrane"/>
    <property type="evidence" value="ECO:0007669"/>
    <property type="project" value="UniProtKB-SubCell"/>
</dbReference>